<dbReference type="GO" id="GO:0044874">
    <property type="term" value="P:lipoprotein localization to outer membrane"/>
    <property type="evidence" value="ECO:0007669"/>
    <property type="project" value="UniProtKB-UniRule"/>
</dbReference>
<dbReference type="KEGG" id="smav:CFF01_09215"/>
<proteinExistence type="inferred from homology"/>
<comment type="function">
    <text evidence="10">Participates in the translocation of lipoproteins from the inner membrane to the outer membrane. Only forms a complex with a lipoprotein if the residue after the N-terminal Cys is not an aspartate (The Asp acts as a targeting signal to indicate that the lipoprotein should stay in the inner membrane).</text>
</comment>
<keyword evidence="5 10" id="KW-0813">Transport</keyword>
<evidence type="ECO:0000256" key="2">
    <source>
        <dbReference type="ARBA" id="ARBA00007615"/>
    </source>
</evidence>
<comment type="subunit">
    <text evidence="3 10">Monomer.</text>
</comment>
<comment type="similarity">
    <text evidence="2 10">Belongs to the LolA family.</text>
</comment>
<evidence type="ECO:0000313" key="12">
    <source>
        <dbReference type="Proteomes" id="UP000198233"/>
    </source>
</evidence>
<dbReference type="InterPro" id="IPR018323">
    <property type="entry name" value="OM_lipoprot_carrier_LolA_Pbac"/>
</dbReference>
<dbReference type="Proteomes" id="UP000198233">
    <property type="component" value="Chromosome"/>
</dbReference>
<name>A0AAC9U0K8_9GAMM</name>
<dbReference type="GO" id="GO:0030288">
    <property type="term" value="C:outer membrane-bounded periplasmic space"/>
    <property type="evidence" value="ECO:0007669"/>
    <property type="project" value="TreeGrafter"/>
</dbReference>
<comment type="subcellular location">
    <subcellularLocation>
        <location evidence="1 10">Periplasm</location>
    </subcellularLocation>
</comment>
<dbReference type="NCBIfam" id="TIGR00547">
    <property type="entry name" value="lolA"/>
    <property type="match status" value="1"/>
</dbReference>
<keyword evidence="6 10" id="KW-0732">Signal</keyword>
<evidence type="ECO:0000256" key="10">
    <source>
        <dbReference type="HAMAP-Rule" id="MF_00240"/>
    </source>
</evidence>
<evidence type="ECO:0000256" key="3">
    <source>
        <dbReference type="ARBA" id="ARBA00011245"/>
    </source>
</evidence>
<gene>
    <name evidence="10 11" type="primary">lolA</name>
    <name evidence="11" type="ORF">CFF01_09215</name>
</gene>
<evidence type="ECO:0000313" key="11">
    <source>
        <dbReference type="EMBL" id="ASJ96747.1"/>
    </source>
</evidence>
<dbReference type="PANTHER" id="PTHR35869:SF1">
    <property type="entry name" value="OUTER-MEMBRANE LIPOPROTEIN CARRIER PROTEIN"/>
    <property type="match status" value="1"/>
</dbReference>
<dbReference type="RefSeq" id="WP_088904598.1">
    <property type="nucleotide sequence ID" value="NZ_CP022272.1"/>
</dbReference>
<reference evidence="11 12" key="1">
    <citation type="submission" date="2017-06" db="EMBL/GenBank/DDBJ databases">
        <title>Complete genome sequence of Shewanella marisflavi EP1 associated with anaerobic 2,4-dinitrotoluene reduction and salt tolerance.</title>
        <authorList>
            <person name="Huang J."/>
        </authorList>
    </citation>
    <scope>NUCLEOTIDE SEQUENCE [LARGE SCALE GENOMIC DNA]</scope>
    <source>
        <strain evidence="11 12">EP1</strain>
    </source>
</reference>
<feature type="signal peptide" evidence="10">
    <location>
        <begin position="1"/>
        <end position="22"/>
    </location>
</feature>
<keyword evidence="11" id="KW-0449">Lipoprotein</keyword>
<evidence type="ECO:0000256" key="8">
    <source>
        <dbReference type="ARBA" id="ARBA00022927"/>
    </source>
</evidence>
<dbReference type="InterPro" id="IPR004564">
    <property type="entry name" value="OM_lipoprot_carrier_LolA-like"/>
</dbReference>
<evidence type="ECO:0000256" key="5">
    <source>
        <dbReference type="ARBA" id="ARBA00022448"/>
    </source>
</evidence>
<sequence length="208" mass="23142" precursor="true">MLKSLSTLVFTLPLVVATSVYADDSASLKQKLANLDNLKADFSQEVTDVNDKVIQQGAGTFALAVPNQFYWHLTQPDESLIVADGQDVWIYNPFAEEVSVVDFNQAIDASPIALLVHRDDATWQAYLVSQKDECYQITPKAIDASVTQVDICFTQDTLEVMKLKDQQGNLSVFSLTNQTSLDDDDDKLFQFTVPEGVDIDDQRLKALD</sequence>
<dbReference type="CDD" id="cd16325">
    <property type="entry name" value="LolA"/>
    <property type="match status" value="1"/>
</dbReference>
<evidence type="ECO:0000256" key="6">
    <source>
        <dbReference type="ARBA" id="ARBA00022729"/>
    </source>
</evidence>
<protein>
    <recommendedName>
        <fullName evidence="4 10">Outer-membrane lipoprotein carrier protein</fullName>
    </recommendedName>
</protein>
<keyword evidence="8 10" id="KW-0653">Protein transport</keyword>
<evidence type="ECO:0000256" key="1">
    <source>
        <dbReference type="ARBA" id="ARBA00004418"/>
    </source>
</evidence>
<evidence type="ECO:0000256" key="4">
    <source>
        <dbReference type="ARBA" id="ARBA00014035"/>
    </source>
</evidence>
<dbReference type="GO" id="GO:0042953">
    <property type="term" value="P:lipoprotein transport"/>
    <property type="evidence" value="ECO:0007669"/>
    <property type="project" value="InterPro"/>
</dbReference>
<dbReference type="AlphaFoldDB" id="A0AAC9U0K8"/>
<dbReference type="Gene3D" id="2.50.20.10">
    <property type="entry name" value="Lipoprotein localisation LolA/LolB/LppX"/>
    <property type="match status" value="1"/>
</dbReference>
<evidence type="ECO:0000256" key="9">
    <source>
        <dbReference type="ARBA" id="ARBA00023186"/>
    </source>
</evidence>
<dbReference type="Pfam" id="PF03548">
    <property type="entry name" value="LolA"/>
    <property type="match status" value="1"/>
</dbReference>
<dbReference type="InterPro" id="IPR029046">
    <property type="entry name" value="LolA/LolB/LppX"/>
</dbReference>
<keyword evidence="9 10" id="KW-0143">Chaperone</keyword>
<evidence type="ECO:0000256" key="7">
    <source>
        <dbReference type="ARBA" id="ARBA00022764"/>
    </source>
</evidence>
<organism evidence="11 12">
    <name type="scientific">Shewanella marisflavi</name>
    <dbReference type="NCBI Taxonomy" id="260364"/>
    <lineage>
        <taxon>Bacteria</taxon>
        <taxon>Pseudomonadati</taxon>
        <taxon>Pseudomonadota</taxon>
        <taxon>Gammaproteobacteria</taxon>
        <taxon>Alteromonadales</taxon>
        <taxon>Shewanellaceae</taxon>
        <taxon>Shewanella</taxon>
    </lineage>
</organism>
<dbReference type="HAMAP" id="MF_00240">
    <property type="entry name" value="LolA"/>
    <property type="match status" value="1"/>
</dbReference>
<accession>A0AAC9U0K8</accession>
<feature type="chain" id="PRO_5041755027" description="Outer-membrane lipoprotein carrier protein" evidence="10">
    <location>
        <begin position="23"/>
        <end position="208"/>
    </location>
</feature>
<keyword evidence="7 10" id="KW-0574">Periplasm</keyword>
<dbReference type="SUPFAM" id="SSF89392">
    <property type="entry name" value="Prokaryotic lipoproteins and lipoprotein localization factors"/>
    <property type="match status" value="1"/>
</dbReference>
<dbReference type="EMBL" id="CP022272">
    <property type="protein sequence ID" value="ASJ96747.1"/>
    <property type="molecule type" value="Genomic_DNA"/>
</dbReference>
<dbReference type="PANTHER" id="PTHR35869">
    <property type="entry name" value="OUTER-MEMBRANE LIPOPROTEIN CARRIER PROTEIN"/>
    <property type="match status" value="1"/>
</dbReference>